<comment type="caution">
    <text evidence="2">The sequence shown here is derived from an EMBL/GenBank/DDBJ whole genome shotgun (WGS) entry which is preliminary data.</text>
</comment>
<keyword evidence="1" id="KW-1133">Transmembrane helix</keyword>
<organism evidence="2 3">
    <name type="scientific">Solanum commersonii</name>
    <name type="common">Commerson's wild potato</name>
    <name type="synonym">Commerson's nightshade</name>
    <dbReference type="NCBI Taxonomy" id="4109"/>
    <lineage>
        <taxon>Eukaryota</taxon>
        <taxon>Viridiplantae</taxon>
        <taxon>Streptophyta</taxon>
        <taxon>Embryophyta</taxon>
        <taxon>Tracheophyta</taxon>
        <taxon>Spermatophyta</taxon>
        <taxon>Magnoliopsida</taxon>
        <taxon>eudicotyledons</taxon>
        <taxon>Gunneridae</taxon>
        <taxon>Pentapetalae</taxon>
        <taxon>asterids</taxon>
        <taxon>lamiids</taxon>
        <taxon>Solanales</taxon>
        <taxon>Solanaceae</taxon>
        <taxon>Solanoideae</taxon>
        <taxon>Solaneae</taxon>
        <taxon>Solanum</taxon>
    </lineage>
</organism>
<keyword evidence="1" id="KW-0812">Transmembrane</keyword>
<feature type="transmembrane region" description="Helical" evidence="1">
    <location>
        <begin position="6"/>
        <end position="26"/>
    </location>
</feature>
<name>A0A9J6AWA7_SOLCO</name>
<evidence type="ECO:0000313" key="2">
    <source>
        <dbReference type="EMBL" id="KAG5628877.1"/>
    </source>
</evidence>
<sequence length="63" mass="7548">MINWQAVLMGYGCGLVIVLSIIYIMLSTQNPVWFLRMVDQLEHRIITRMKKHKKRYVRSRIQA</sequence>
<dbReference type="Proteomes" id="UP000824120">
    <property type="component" value="Chromosome 1"/>
</dbReference>
<evidence type="ECO:0000256" key="1">
    <source>
        <dbReference type="SAM" id="Phobius"/>
    </source>
</evidence>
<protein>
    <submittedName>
        <fullName evidence="2">Uncharacterized protein</fullName>
    </submittedName>
</protein>
<keyword evidence="3" id="KW-1185">Reference proteome</keyword>
<keyword evidence="1" id="KW-0472">Membrane</keyword>
<accession>A0A9J6AWA7</accession>
<dbReference type="EMBL" id="JACXVP010000001">
    <property type="protein sequence ID" value="KAG5628877.1"/>
    <property type="molecule type" value="Genomic_DNA"/>
</dbReference>
<dbReference type="AlphaFoldDB" id="A0A9J6AWA7"/>
<evidence type="ECO:0000313" key="3">
    <source>
        <dbReference type="Proteomes" id="UP000824120"/>
    </source>
</evidence>
<gene>
    <name evidence="2" type="ORF">H5410_000594</name>
</gene>
<proteinExistence type="predicted"/>
<dbReference type="OrthoDB" id="1301438at2759"/>
<reference evidence="2 3" key="1">
    <citation type="submission" date="2020-09" db="EMBL/GenBank/DDBJ databases">
        <title>De no assembly of potato wild relative species, Solanum commersonii.</title>
        <authorList>
            <person name="Cho K."/>
        </authorList>
    </citation>
    <scope>NUCLEOTIDE SEQUENCE [LARGE SCALE GENOMIC DNA]</scope>
    <source>
        <strain evidence="2">LZ3.2</strain>
        <tissue evidence="2">Leaf</tissue>
    </source>
</reference>